<keyword evidence="2" id="KW-1185">Reference proteome</keyword>
<dbReference type="Proteomes" id="UP000054821">
    <property type="component" value="Unassembled WGS sequence"/>
</dbReference>
<gene>
    <name evidence="1" type="ORF">TGAM01_v203652</name>
</gene>
<evidence type="ECO:0000313" key="1">
    <source>
        <dbReference type="EMBL" id="PON27271.1"/>
    </source>
</evidence>
<dbReference type="EMBL" id="JPDN02000010">
    <property type="protein sequence ID" value="PON27271.1"/>
    <property type="molecule type" value="Genomic_DNA"/>
</dbReference>
<accession>A0A2P4ZSM7</accession>
<reference evidence="1 2" key="1">
    <citation type="journal article" date="2016" name="Genome Announc.">
        <title>Draft Whole-Genome Sequence of Trichoderma gamsii T6085, a Promising Biocontrol Agent of Fusarium Head Blight on Wheat.</title>
        <authorList>
            <person name="Baroncelli R."/>
            <person name="Zapparata A."/>
            <person name="Piaggeschi G."/>
            <person name="Sarrocco S."/>
            <person name="Vannacci G."/>
        </authorList>
    </citation>
    <scope>NUCLEOTIDE SEQUENCE [LARGE SCALE GENOMIC DNA]</scope>
    <source>
        <strain evidence="1 2">T6085</strain>
    </source>
</reference>
<protein>
    <submittedName>
        <fullName evidence="1">Uncharacterized protein</fullName>
    </submittedName>
</protein>
<dbReference type="AlphaFoldDB" id="A0A2P4ZSM7"/>
<comment type="caution">
    <text evidence="1">The sequence shown here is derived from an EMBL/GenBank/DDBJ whole genome shotgun (WGS) entry which is preliminary data.</text>
</comment>
<name>A0A2P4ZSM7_9HYPO</name>
<organism evidence="1 2">
    <name type="scientific">Trichoderma gamsii</name>
    <dbReference type="NCBI Taxonomy" id="398673"/>
    <lineage>
        <taxon>Eukaryota</taxon>
        <taxon>Fungi</taxon>
        <taxon>Dikarya</taxon>
        <taxon>Ascomycota</taxon>
        <taxon>Pezizomycotina</taxon>
        <taxon>Sordariomycetes</taxon>
        <taxon>Hypocreomycetidae</taxon>
        <taxon>Hypocreales</taxon>
        <taxon>Hypocreaceae</taxon>
        <taxon>Trichoderma</taxon>
    </lineage>
</organism>
<dbReference type="GeneID" id="29986142"/>
<proteinExistence type="predicted"/>
<evidence type="ECO:0000313" key="2">
    <source>
        <dbReference type="Proteomes" id="UP000054821"/>
    </source>
</evidence>
<dbReference type="RefSeq" id="XP_018660777.1">
    <property type="nucleotide sequence ID" value="XM_018806059.1"/>
</dbReference>
<sequence length="233" mass="25623">MTSLDLTWETTSSGSDEWRLLAFTTLMFLDATLPEFIEIASTSLLDTGATARVDFVIRENADRRKLKFLRGNILPGDNDEQRLVFFISGILKHQFLDFAPDKVIQSPKASVAGETDIVVLGASDVFTGIAGLLKGLGSLVDPISSITKLVESIRDGGEVNIEYEFTERLGDKPATAKFKIVKTRARAMERALKALEKFAQRPDSRAAAGNAAVALDWEESQEAKDFVKNHPMT</sequence>